<proteinExistence type="predicted"/>
<evidence type="ECO:0000313" key="2">
    <source>
        <dbReference type="Proteomes" id="UP000828390"/>
    </source>
</evidence>
<reference evidence="1" key="2">
    <citation type="submission" date="2020-11" db="EMBL/GenBank/DDBJ databases">
        <authorList>
            <person name="McCartney M.A."/>
            <person name="Auch B."/>
            <person name="Kono T."/>
            <person name="Mallez S."/>
            <person name="Becker A."/>
            <person name="Gohl D.M."/>
            <person name="Silverstein K.A.T."/>
            <person name="Koren S."/>
            <person name="Bechman K.B."/>
            <person name="Herman A."/>
            <person name="Abrahante J.E."/>
            <person name="Garbe J."/>
        </authorList>
    </citation>
    <scope>NUCLEOTIDE SEQUENCE</scope>
    <source>
        <strain evidence="1">Duluth1</strain>
        <tissue evidence="1">Whole animal</tissue>
    </source>
</reference>
<dbReference type="EMBL" id="JAIWYP010000009">
    <property type="protein sequence ID" value="KAH3775503.1"/>
    <property type="molecule type" value="Genomic_DNA"/>
</dbReference>
<protein>
    <recommendedName>
        <fullName evidence="3">Protein kinase domain-containing protein</fullName>
    </recommendedName>
</protein>
<sequence length="98" mass="11071">MTDIWSLACTSVEVFTEMPIWNSSDDSVQYIMSRMKLKAKPDAPELLASLANTDSENVESKIYRILIKGLSYSNDGRPHAFQIVSYFHDLLGDKVIGR</sequence>
<evidence type="ECO:0008006" key="3">
    <source>
        <dbReference type="Google" id="ProtNLM"/>
    </source>
</evidence>
<dbReference type="SUPFAM" id="SSF56112">
    <property type="entry name" value="Protein kinase-like (PK-like)"/>
    <property type="match status" value="1"/>
</dbReference>
<dbReference type="InterPro" id="IPR011009">
    <property type="entry name" value="Kinase-like_dom_sf"/>
</dbReference>
<dbReference type="AlphaFoldDB" id="A0A9D4IL35"/>
<organism evidence="1 2">
    <name type="scientific">Dreissena polymorpha</name>
    <name type="common">Zebra mussel</name>
    <name type="synonym">Mytilus polymorpha</name>
    <dbReference type="NCBI Taxonomy" id="45954"/>
    <lineage>
        <taxon>Eukaryota</taxon>
        <taxon>Metazoa</taxon>
        <taxon>Spiralia</taxon>
        <taxon>Lophotrochozoa</taxon>
        <taxon>Mollusca</taxon>
        <taxon>Bivalvia</taxon>
        <taxon>Autobranchia</taxon>
        <taxon>Heteroconchia</taxon>
        <taxon>Euheterodonta</taxon>
        <taxon>Imparidentia</taxon>
        <taxon>Neoheterodontei</taxon>
        <taxon>Myida</taxon>
        <taxon>Dreissenoidea</taxon>
        <taxon>Dreissenidae</taxon>
        <taxon>Dreissena</taxon>
    </lineage>
</organism>
<dbReference type="Proteomes" id="UP000828390">
    <property type="component" value="Unassembled WGS sequence"/>
</dbReference>
<reference evidence="1" key="1">
    <citation type="journal article" date="2019" name="bioRxiv">
        <title>The Genome of the Zebra Mussel, Dreissena polymorpha: A Resource for Invasive Species Research.</title>
        <authorList>
            <person name="McCartney M.A."/>
            <person name="Auch B."/>
            <person name="Kono T."/>
            <person name="Mallez S."/>
            <person name="Zhang Y."/>
            <person name="Obille A."/>
            <person name="Becker A."/>
            <person name="Abrahante J.E."/>
            <person name="Garbe J."/>
            <person name="Badalamenti J.P."/>
            <person name="Herman A."/>
            <person name="Mangelson H."/>
            <person name="Liachko I."/>
            <person name="Sullivan S."/>
            <person name="Sone E.D."/>
            <person name="Koren S."/>
            <person name="Silverstein K.A.T."/>
            <person name="Beckman K.B."/>
            <person name="Gohl D.M."/>
        </authorList>
    </citation>
    <scope>NUCLEOTIDE SEQUENCE</scope>
    <source>
        <strain evidence="1">Duluth1</strain>
        <tissue evidence="1">Whole animal</tissue>
    </source>
</reference>
<evidence type="ECO:0000313" key="1">
    <source>
        <dbReference type="EMBL" id="KAH3775503.1"/>
    </source>
</evidence>
<gene>
    <name evidence="1" type="ORF">DPMN_176906</name>
</gene>
<dbReference type="Gene3D" id="1.10.510.10">
    <property type="entry name" value="Transferase(Phosphotransferase) domain 1"/>
    <property type="match status" value="1"/>
</dbReference>
<comment type="caution">
    <text evidence="1">The sequence shown here is derived from an EMBL/GenBank/DDBJ whole genome shotgun (WGS) entry which is preliminary data.</text>
</comment>
<keyword evidence="2" id="KW-1185">Reference proteome</keyword>
<accession>A0A9D4IL35</accession>
<name>A0A9D4IL35_DREPO</name>